<keyword evidence="7" id="KW-1185">Reference proteome</keyword>
<dbReference type="Pfam" id="PF12484">
    <property type="entry name" value="PPE-SVP"/>
    <property type="match status" value="1"/>
</dbReference>
<dbReference type="GO" id="GO:0052572">
    <property type="term" value="P:response to host immune response"/>
    <property type="evidence" value="ECO:0007669"/>
    <property type="project" value="TreeGrafter"/>
</dbReference>
<dbReference type="Pfam" id="PF00823">
    <property type="entry name" value="PPE"/>
    <property type="match status" value="1"/>
</dbReference>
<dbReference type="EMBL" id="LQPR01000084">
    <property type="protein sequence ID" value="ORW64100.1"/>
    <property type="molecule type" value="Genomic_DNA"/>
</dbReference>
<feature type="coiled-coil region" evidence="2">
    <location>
        <begin position="409"/>
        <end position="436"/>
    </location>
</feature>
<organism evidence="6 7">
    <name type="scientific">Mycobacterium saskatchewanense</name>
    <dbReference type="NCBI Taxonomy" id="220927"/>
    <lineage>
        <taxon>Bacteria</taxon>
        <taxon>Bacillati</taxon>
        <taxon>Actinomycetota</taxon>
        <taxon>Actinomycetes</taxon>
        <taxon>Mycobacteriales</taxon>
        <taxon>Mycobacteriaceae</taxon>
        <taxon>Mycobacterium</taxon>
        <taxon>Mycobacterium simiae complex</taxon>
    </lineage>
</organism>
<gene>
    <name evidence="6" type="ORF">AWC23_25950</name>
</gene>
<dbReference type="PANTHER" id="PTHR46766">
    <property type="entry name" value="GLUTAMINE-RICH PROTEIN 2"/>
    <property type="match status" value="1"/>
</dbReference>
<evidence type="ECO:0000313" key="7">
    <source>
        <dbReference type="Proteomes" id="UP000193387"/>
    </source>
</evidence>
<evidence type="ECO:0000259" key="4">
    <source>
        <dbReference type="Pfam" id="PF00823"/>
    </source>
</evidence>
<dbReference type="Proteomes" id="UP000193387">
    <property type="component" value="Unassembled WGS sequence"/>
</dbReference>
<evidence type="ECO:0000256" key="3">
    <source>
        <dbReference type="SAM" id="MobiDB-lite"/>
    </source>
</evidence>
<dbReference type="Gene3D" id="1.20.1260.20">
    <property type="entry name" value="PPE superfamily"/>
    <property type="match status" value="1"/>
</dbReference>
<evidence type="ECO:0008006" key="8">
    <source>
        <dbReference type="Google" id="ProtNLM"/>
    </source>
</evidence>
<comment type="caution">
    <text evidence="6">The sequence shown here is derived from an EMBL/GenBank/DDBJ whole genome shotgun (WGS) entry which is preliminary data.</text>
</comment>
<dbReference type="InterPro" id="IPR022171">
    <property type="entry name" value="PPE_C"/>
</dbReference>
<feature type="domain" description="PPE" evidence="4">
    <location>
        <begin position="1"/>
        <end position="150"/>
    </location>
</feature>
<feature type="region of interest" description="Disordered" evidence="3">
    <location>
        <begin position="351"/>
        <end position="385"/>
    </location>
</feature>
<dbReference type="PANTHER" id="PTHR46766:SF1">
    <property type="entry name" value="GLUTAMINE-RICH PROTEIN 2"/>
    <property type="match status" value="1"/>
</dbReference>
<dbReference type="SUPFAM" id="SSF140459">
    <property type="entry name" value="PE/PPE dimer-like"/>
    <property type="match status" value="1"/>
</dbReference>
<reference evidence="6 7" key="1">
    <citation type="submission" date="2016-01" db="EMBL/GenBank/DDBJ databases">
        <title>The new phylogeny of the genus Mycobacterium.</title>
        <authorList>
            <person name="Tarcisio F."/>
            <person name="Conor M."/>
            <person name="Antonella G."/>
            <person name="Elisabetta G."/>
            <person name="Giulia F.S."/>
            <person name="Sara T."/>
            <person name="Anna F."/>
            <person name="Clotilde B."/>
            <person name="Roberto B."/>
            <person name="Veronica D.S."/>
            <person name="Fabio R."/>
            <person name="Monica P."/>
            <person name="Olivier J."/>
            <person name="Enrico T."/>
            <person name="Nicola S."/>
        </authorList>
    </citation>
    <scope>NUCLEOTIDE SEQUENCE [LARGE SCALE GENOMIC DNA]</scope>
    <source>
        <strain evidence="6 7">DSM 44616</strain>
    </source>
</reference>
<keyword evidence="2" id="KW-0175">Coiled coil</keyword>
<comment type="similarity">
    <text evidence="1">Belongs to the mycobacterial PPE family.</text>
</comment>
<proteinExistence type="inferred from homology"/>
<feature type="domain" description="PPE family C-terminal" evidence="5">
    <location>
        <begin position="293"/>
        <end position="375"/>
    </location>
</feature>
<evidence type="ECO:0000256" key="1">
    <source>
        <dbReference type="ARBA" id="ARBA00010652"/>
    </source>
</evidence>
<evidence type="ECO:0000259" key="5">
    <source>
        <dbReference type="Pfam" id="PF12484"/>
    </source>
</evidence>
<protein>
    <recommendedName>
        <fullName evidence="8">PPE family protein</fullName>
    </recommendedName>
</protein>
<evidence type="ECO:0000313" key="6">
    <source>
        <dbReference type="EMBL" id="ORW64100.1"/>
    </source>
</evidence>
<dbReference type="InterPro" id="IPR038332">
    <property type="entry name" value="PPE_sf"/>
</dbReference>
<evidence type="ECO:0000256" key="2">
    <source>
        <dbReference type="SAM" id="Coils"/>
    </source>
</evidence>
<name>A0AAJ3TU92_9MYCO</name>
<dbReference type="AlphaFoldDB" id="A0AAJ3TU92"/>
<sequence length="443" mass="44526">MYTGAGAAPMMAAASAWDGAAAELSWAAASYQSVVSELTGSSWLGASSASMADAASPFVAWMNTTAAQAETTANQARSAAAAYEAAFAATVPPPVIEANRTLLAALVATNILGQNTSAIAATEAEYAEMWAQDATAMYGYAASSAAATQLSTFIPAQQNTNEAGMSEQAAAVSQATSTSAATDTSSLQELLSSVPEALSQLSSNVLYDPMTWLENFLALPLPAAINEFAYSVGSDSTALSGIAFLASIFPFFVAPLMALAVPAETAATAADSVTGPVAGSTLVGSGSSGAGASAALGESVPVGGLSVPPSWGTAMGPEVRLVSAAFPAAGLPTMPEAALGSPGLFGGGMPPLGSVVNAPRGSEAGSESDPRAKARARPAGQPSDPLRAIMWQEQPSKLVRAAGSDSELGDRERDELDELRRAIAEVAGERDAAAKLIREAIQP</sequence>
<dbReference type="InterPro" id="IPR000030">
    <property type="entry name" value="PPE_dom"/>
</dbReference>
<accession>A0AAJ3TU92</accession>